<gene>
    <name evidence="1" type="ORF">VSR83_24415</name>
</gene>
<dbReference type="Proteomes" id="UP001392318">
    <property type="component" value="Unassembled WGS sequence"/>
</dbReference>
<comment type="caution">
    <text evidence="1">The sequence shown here is derived from an EMBL/GenBank/DDBJ whole genome shotgun (WGS) entry which is preliminary data.</text>
</comment>
<accession>A0ACC6RNT6</accession>
<keyword evidence="2" id="KW-1185">Reference proteome</keyword>
<reference evidence="1" key="1">
    <citation type="submission" date="2024-01" db="EMBL/GenBank/DDBJ databases">
        <title>The diversity of rhizobia nodulating Mimosa spp. in eleven states of Brazil covering several biomes is determined by host plant, location, and edaphic factors.</title>
        <authorList>
            <person name="Rouws L."/>
            <person name="Barauna A."/>
            <person name="Beukes C."/>
            <person name="De Faria S.M."/>
            <person name="Gross E."/>
            <person name="Dos Reis Junior F.B."/>
            <person name="Simon M."/>
            <person name="Maluk M."/>
            <person name="Odee D.W."/>
            <person name="Kenicer G."/>
            <person name="Young J.P.W."/>
            <person name="Reis V.M."/>
            <person name="Zilli J."/>
            <person name="James E.K."/>
        </authorList>
    </citation>
    <scope>NUCLEOTIDE SEQUENCE</scope>
    <source>
        <strain evidence="1">JPY452</strain>
    </source>
</reference>
<dbReference type="EMBL" id="JAYMRU010000019">
    <property type="protein sequence ID" value="MEM5403183.1"/>
    <property type="molecule type" value="Genomic_DNA"/>
</dbReference>
<protein>
    <submittedName>
        <fullName evidence="1">Uncharacterized protein</fullName>
    </submittedName>
</protein>
<organism evidence="1 2">
    <name type="scientific">Paraburkholderia unamae</name>
    <dbReference type="NCBI Taxonomy" id="219649"/>
    <lineage>
        <taxon>Bacteria</taxon>
        <taxon>Pseudomonadati</taxon>
        <taxon>Pseudomonadota</taxon>
        <taxon>Betaproteobacteria</taxon>
        <taxon>Burkholderiales</taxon>
        <taxon>Burkholderiaceae</taxon>
        <taxon>Paraburkholderia</taxon>
    </lineage>
</organism>
<evidence type="ECO:0000313" key="1">
    <source>
        <dbReference type="EMBL" id="MEM5403183.1"/>
    </source>
</evidence>
<name>A0ACC6RNT6_9BURK</name>
<sequence length="57" mass="6553">MLYQPQKYLGCSQVSAFLQFPGECAREYFQLLRSVCGLELKKGLPDGRLHAFFMKHA</sequence>
<evidence type="ECO:0000313" key="2">
    <source>
        <dbReference type="Proteomes" id="UP001392318"/>
    </source>
</evidence>
<proteinExistence type="predicted"/>